<dbReference type="InterPro" id="IPR029000">
    <property type="entry name" value="Cyclophilin-like_dom_sf"/>
</dbReference>
<organism evidence="8">
    <name type="scientific">Albugo laibachii Nc14</name>
    <dbReference type="NCBI Taxonomy" id="890382"/>
    <lineage>
        <taxon>Eukaryota</taxon>
        <taxon>Sar</taxon>
        <taxon>Stramenopiles</taxon>
        <taxon>Oomycota</taxon>
        <taxon>Peronosporomycetes</taxon>
        <taxon>Albuginales</taxon>
        <taxon>Albuginaceae</taxon>
        <taxon>Albugo</taxon>
    </lineage>
</organism>
<sequence>MTRWSNIWSIKWNKSGFRAIAYPNRSVQRASISTFNKATWEANSKLVKRAANLTLLFGAGYMIGYYWDPFPTWRSVRKALGLPDNKPEFIPIVTNKVFLDIAINDNYIGRVVLGLYGNAQPKTVENFRALCTGEVESKRHGKALHLKASTFHRIIPGFMIQGGDILRGDGSTGVSIYGGRFPDENLMIPHDGAGTLSMANSGPDTNGSQFFICTSETPWLDGKHVVFGRVLDGMDVVEMISSVGSRSGAPRASVSIADCGELKNEDAACDAQDPTDPSSSQPEDVLKAVQEQLEALMELKDMLYRKGKELEPKLILQLREELAVKEELLKKEIQEHSTSVK</sequence>
<evidence type="ECO:0000313" key="8">
    <source>
        <dbReference type="EMBL" id="CCA18529.1"/>
    </source>
</evidence>
<dbReference type="GO" id="GO:0005737">
    <property type="term" value="C:cytoplasm"/>
    <property type="evidence" value="ECO:0007669"/>
    <property type="project" value="TreeGrafter"/>
</dbReference>
<dbReference type="SUPFAM" id="SSF50891">
    <property type="entry name" value="Cyclophilin-like"/>
    <property type="match status" value="1"/>
</dbReference>
<dbReference type="PANTHER" id="PTHR11071">
    <property type="entry name" value="PEPTIDYL-PROLYL CIS-TRANS ISOMERASE"/>
    <property type="match status" value="1"/>
</dbReference>
<evidence type="ECO:0000256" key="1">
    <source>
        <dbReference type="ARBA" id="ARBA00000971"/>
    </source>
</evidence>
<keyword evidence="5 8" id="KW-0413">Isomerase</keyword>
<feature type="coiled-coil region" evidence="6">
    <location>
        <begin position="286"/>
        <end position="335"/>
    </location>
</feature>
<evidence type="ECO:0000256" key="4">
    <source>
        <dbReference type="ARBA" id="ARBA00023110"/>
    </source>
</evidence>
<dbReference type="AlphaFoldDB" id="F0WBK2"/>
<feature type="domain" description="PPIase cyclophilin-type" evidence="7">
    <location>
        <begin position="98"/>
        <end position="261"/>
    </location>
</feature>
<reference evidence="8" key="1">
    <citation type="journal article" date="2011" name="PLoS Biol.">
        <title>Gene gain and loss during evolution of obligate parasitism in the white rust pathogen of Arabidopsis thaliana.</title>
        <authorList>
            <person name="Kemen E."/>
            <person name="Gardiner A."/>
            <person name="Schultz-Larsen T."/>
            <person name="Kemen A.C."/>
            <person name="Balmuth A.L."/>
            <person name="Robert-Seilaniantz A."/>
            <person name="Bailey K."/>
            <person name="Holub E."/>
            <person name="Studholme D.J."/>
            <person name="Maclean D."/>
            <person name="Jones J.D."/>
        </authorList>
    </citation>
    <scope>NUCLEOTIDE SEQUENCE</scope>
</reference>
<evidence type="ECO:0000259" key="7">
    <source>
        <dbReference type="PROSITE" id="PS50072"/>
    </source>
</evidence>
<dbReference type="PANTHER" id="PTHR11071:SF561">
    <property type="entry name" value="PEPTIDYL-PROLYL CIS-TRANS ISOMERASE D-RELATED"/>
    <property type="match status" value="1"/>
</dbReference>
<dbReference type="GO" id="GO:0003755">
    <property type="term" value="F:peptidyl-prolyl cis-trans isomerase activity"/>
    <property type="evidence" value="ECO:0007669"/>
    <property type="project" value="UniProtKB-KW"/>
</dbReference>
<dbReference type="Pfam" id="PF00160">
    <property type="entry name" value="Pro_isomerase"/>
    <property type="match status" value="1"/>
</dbReference>
<evidence type="ECO:0000256" key="3">
    <source>
        <dbReference type="ARBA" id="ARBA00022729"/>
    </source>
</evidence>
<dbReference type="CDD" id="cd01926">
    <property type="entry name" value="cyclophilin_ABH_like"/>
    <property type="match status" value="1"/>
</dbReference>
<keyword evidence="3" id="KW-0732">Signal</keyword>
<dbReference type="FunFam" id="2.40.100.10:FF:000019">
    <property type="entry name" value="Peptidyl-prolyl cis-trans isomerase"/>
    <property type="match status" value="1"/>
</dbReference>
<dbReference type="InterPro" id="IPR002130">
    <property type="entry name" value="Cyclophilin-type_PPIase_dom"/>
</dbReference>
<dbReference type="GO" id="GO:0016018">
    <property type="term" value="F:cyclosporin A binding"/>
    <property type="evidence" value="ECO:0007669"/>
    <property type="project" value="TreeGrafter"/>
</dbReference>
<protein>
    <recommendedName>
        <fullName evidence="2">peptidylprolyl isomerase</fullName>
        <ecNumber evidence="2">5.2.1.8</ecNumber>
    </recommendedName>
</protein>
<evidence type="ECO:0000256" key="5">
    <source>
        <dbReference type="ARBA" id="ARBA00023235"/>
    </source>
</evidence>
<reference evidence="8" key="2">
    <citation type="submission" date="2011-02" db="EMBL/GenBank/DDBJ databases">
        <authorList>
            <person name="MacLean D."/>
        </authorList>
    </citation>
    <scope>NUCLEOTIDE SEQUENCE</scope>
</reference>
<evidence type="ECO:0000256" key="2">
    <source>
        <dbReference type="ARBA" id="ARBA00013194"/>
    </source>
</evidence>
<dbReference type="GO" id="GO:0006457">
    <property type="term" value="P:protein folding"/>
    <property type="evidence" value="ECO:0007669"/>
    <property type="project" value="TreeGrafter"/>
</dbReference>
<keyword evidence="4" id="KW-0697">Rotamase</keyword>
<evidence type="ECO:0000256" key="6">
    <source>
        <dbReference type="SAM" id="Coils"/>
    </source>
</evidence>
<accession>F0WBK2</accession>
<comment type="catalytic activity">
    <reaction evidence="1">
        <text>[protein]-peptidylproline (omega=180) = [protein]-peptidylproline (omega=0)</text>
        <dbReference type="Rhea" id="RHEA:16237"/>
        <dbReference type="Rhea" id="RHEA-COMP:10747"/>
        <dbReference type="Rhea" id="RHEA-COMP:10748"/>
        <dbReference type="ChEBI" id="CHEBI:83833"/>
        <dbReference type="ChEBI" id="CHEBI:83834"/>
        <dbReference type="EC" id="5.2.1.8"/>
    </reaction>
</comment>
<name>F0WBK2_9STRA</name>
<gene>
    <name evidence="8" type="primary">AlNc14C52G4047</name>
    <name evidence="8" type="ORF">ALNC14_046720</name>
</gene>
<dbReference type="EMBL" id="FR824097">
    <property type="protein sequence ID" value="CCA18529.1"/>
    <property type="molecule type" value="Genomic_DNA"/>
</dbReference>
<proteinExistence type="predicted"/>
<dbReference type="Gene3D" id="2.40.100.10">
    <property type="entry name" value="Cyclophilin-like"/>
    <property type="match status" value="1"/>
</dbReference>
<keyword evidence="6" id="KW-0175">Coiled coil</keyword>
<dbReference type="PRINTS" id="PR00153">
    <property type="entry name" value="CSAPPISMRASE"/>
</dbReference>
<dbReference type="EC" id="5.2.1.8" evidence="2"/>
<dbReference type="PROSITE" id="PS50072">
    <property type="entry name" value="CSA_PPIASE_2"/>
    <property type="match status" value="1"/>
</dbReference>
<dbReference type="HOGENOM" id="CLU_012062_33_0_1"/>